<sequence>MEILNEDDIPCRPILSMKEIAEDQSLRTIGTVIEVDHPTRGKYISVGNPLKLSDGPSEATRSLLFSEHPDEILSQVLVSPSQRTELSGALGAPQRQGGPHFLVPGMQRPPAPGGLFRSGMPVSLILLQCSGTIAAMQTSLL</sequence>
<dbReference type="Pfam" id="PF02515">
    <property type="entry name" value="CoA_transf_3"/>
    <property type="match status" value="1"/>
</dbReference>
<dbReference type="AlphaFoldDB" id="A0A7Y4H170"/>
<keyword evidence="2" id="KW-1185">Reference proteome</keyword>
<dbReference type="SUPFAM" id="SSF89796">
    <property type="entry name" value="CoA-transferase family III (CaiB/BaiF)"/>
    <property type="match status" value="1"/>
</dbReference>
<dbReference type="Proteomes" id="UP000528734">
    <property type="component" value="Unassembled WGS sequence"/>
</dbReference>
<proteinExistence type="predicted"/>
<evidence type="ECO:0000313" key="1">
    <source>
        <dbReference type="EMBL" id="NOJ45741.1"/>
    </source>
</evidence>
<dbReference type="InterPro" id="IPR003673">
    <property type="entry name" value="CoA-Trfase_fam_III"/>
</dbReference>
<accession>A0A7Y4H170</accession>
<organism evidence="1 2">
    <name type="scientific">Bradyrhizobium archetypum</name>
    <dbReference type="NCBI Taxonomy" id="2721160"/>
    <lineage>
        <taxon>Bacteria</taxon>
        <taxon>Pseudomonadati</taxon>
        <taxon>Pseudomonadota</taxon>
        <taxon>Alphaproteobacteria</taxon>
        <taxon>Hyphomicrobiales</taxon>
        <taxon>Nitrobacteraceae</taxon>
        <taxon>Bradyrhizobium</taxon>
    </lineage>
</organism>
<reference evidence="1 2" key="1">
    <citation type="submission" date="2020-03" db="EMBL/GenBank/DDBJ databases">
        <title>Bradyrhizobium diversity isolated from nodules of Muelleranthus trifoliolatus.</title>
        <authorList>
            <person name="Klepa M."/>
            <person name="Helene L."/>
            <person name="Hungria M."/>
        </authorList>
    </citation>
    <scope>NUCLEOTIDE SEQUENCE [LARGE SCALE GENOMIC DNA]</scope>
    <source>
        <strain evidence="1 2">WSM 1744</strain>
    </source>
</reference>
<dbReference type="Gene3D" id="3.40.50.10540">
    <property type="entry name" value="Crotonobetainyl-coa:carnitine coa-transferase, domain 1"/>
    <property type="match status" value="1"/>
</dbReference>
<evidence type="ECO:0000313" key="2">
    <source>
        <dbReference type="Proteomes" id="UP000528734"/>
    </source>
</evidence>
<comment type="caution">
    <text evidence="1">The sequence shown here is derived from an EMBL/GenBank/DDBJ whole genome shotgun (WGS) entry which is preliminary data.</text>
</comment>
<dbReference type="InterPro" id="IPR023606">
    <property type="entry name" value="CoA-Trfase_III_dom_1_sf"/>
</dbReference>
<protein>
    <submittedName>
        <fullName evidence="1">Uncharacterized protein</fullName>
    </submittedName>
</protein>
<dbReference type="EMBL" id="JAAVLW010000002">
    <property type="protein sequence ID" value="NOJ45741.1"/>
    <property type="molecule type" value="Genomic_DNA"/>
</dbReference>
<dbReference type="Gene3D" id="3.30.1540.10">
    <property type="entry name" value="formyl-coa transferase, domain 3"/>
    <property type="match status" value="1"/>
</dbReference>
<gene>
    <name evidence="1" type="ORF">HCN50_05640</name>
</gene>
<dbReference type="InterPro" id="IPR044855">
    <property type="entry name" value="CoA-Trfase_III_dom3_sf"/>
</dbReference>
<name>A0A7Y4H170_9BRAD</name>
<dbReference type="GO" id="GO:0003824">
    <property type="term" value="F:catalytic activity"/>
    <property type="evidence" value="ECO:0007669"/>
    <property type="project" value="InterPro"/>
</dbReference>